<dbReference type="Pfam" id="PF21999">
    <property type="entry name" value="IMS_HHH_1"/>
    <property type="match status" value="1"/>
</dbReference>
<dbReference type="InterPro" id="IPR050116">
    <property type="entry name" value="DNA_polymerase-Y"/>
</dbReference>
<keyword evidence="9 15" id="KW-0227">DNA damage</keyword>
<evidence type="ECO:0000256" key="10">
    <source>
        <dbReference type="ARBA" id="ARBA00022842"/>
    </source>
</evidence>
<evidence type="ECO:0000256" key="8">
    <source>
        <dbReference type="ARBA" id="ARBA00022723"/>
    </source>
</evidence>
<dbReference type="Pfam" id="PF00817">
    <property type="entry name" value="IMS"/>
    <property type="match status" value="1"/>
</dbReference>
<dbReference type="GO" id="GO:0042276">
    <property type="term" value="P:error-prone translesion synthesis"/>
    <property type="evidence" value="ECO:0007669"/>
    <property type="project" value="TreeGrafter"/>
</dbReference>
<dbReference type="PROSITE" id="PS50173">
    <property type="entry name" value="UMUC"/>
    <property type="match status" value="1"/>
</dbReference>
<dbReference type="InterPro" id="IPR043502">
    <property type="entry name" value="DNA/RNA_pol_sf"/>
</dbReference>
<comment type="subcellular location">
    <subcellularLocation>
        <location evidence="1 15">Cytoplasm</location>
    </subcellularLocation>
</comment>
<evidence type="ECO:0000256" key="11">
    <source>
        <dbReference type="ARBA" id="ARBA00022932"/>
    </source>
</evidence>
<evidence type="ECO:0000256" key="4">
    <source>
        <dbReference type="ARBA" id="ARBA00022490"/>
    </source>
</evidence>
<dbReference type="EMBL" id="CP007536">
    <property type="protein sequence ID" value="AIC14542.1"/>
    <property type="molecule type" value="Genomic_DNA"/>
</dbReference>
<dbReference type="InterPro" id="IPR017961">
    <property type="entry name" value="DNA_pol_Y-fam_little_finger"/>
</dbReference>
<dbReference type="Gene3D" id="3.30.1490.100">
    <property type="entry name" value="DNA polymerase, Y-family, little finger domain"/>
    <property type="match status" value="1"/>
</dbReference>
<dbReference type="Proteomes" id="UP000027093">
    <property type="component" value="Chromosome"/>
</dbReference>
<dbReference type="InterPro" id="IPR053848">
    <property type="entry name" value="IMS_HHH_1"/>
</dbReference>
<dbReference type="GO" id="GO:0003684">
    <property type="term" value="F:damaged DNA binding"/>
    <property type="evidence" value="ECO:0007669"/>
    <property type="project" value="InterPro"/>
</dbReference>
<keyword evidence="11 15" id="KW-0239">DNA-directed DNA polymerase</keyword>
<evidence type="ECO:0000259" key="16">
    <source>
        <dbReference type="PROSITE" id="PS50173"/>
    </source>
</evidence>
<dbReference type="CDD" id="cd03586">
    <property type="entry name" value="PolY_Pol_IV_kappa"/>
    <property type="match status" value="1"/>
</dbReference>
<keyword evidence="13 15" id="KW-0234">DNA repair</keyword>
<evidence type="ECO:0000256" key="5">
    <source>
        <dbReference type="ARBA" id="ARBA00022679"/>
    </source>
</evidence>
<dbReference type="InterPro" id="IPR043128">
    <property type="entry name" value="Rev_trsase/Diguanyl_cyclase"/>
</dbReference>
<feature type="binding site" evidence="15">
    <location>
        <position position="114"/>
    </location>
    <ligand>
        <name>Mg(2+)</name>
        <dbReference type="ChEBI" id="CHEBI:18420"/>
    </ligand>
</feature>
<sequence length="376" mass="41745">MLAPPHRVVMHIDFDYFFAQCEEVRRPEIRQRPVLVCVFSGRTEDSGVVSTANYVARKYGVKSGIPIRVAKAKLAGVDDALFLPLDASYYRQVSENAMSAIKEHADVFEHVGIDECFIDVSGRANGRFDAAEALARTVKQRVQERTKLTCSVGVAPNKMLAKIASDYNKPDGLTVVRPENALQFVSALDVDKIPGIGPKTRDRLAELGVKTAGDLASFDLFRLIKEFGKKTATYIHNAAKGIDDEPVMESAEGERRQQIMRIVTLKKDAQSAEEMYADLEEICRDVYESATEKKVAFGSVGIILVLDDLENVTRSRGLKAHASSFELLHSTARSLLDEAMGEKKRSVRRLGVRISDFQDSSGQNTLFDYFTARQGE</sequence>
<comment type="catalytic activity">
    <reaction evidence="14 15">
        <text>DNA(n) + a 2'-deoxyribonucleoside 5'-triphosphate = DNA(n+1) + diphosphate</text>
        <dbReference type="Rhea" id="RHEA:22508"/>
        <dbReference type="Rhea" id="RHEA-COMP:17339"/>
        <dbReference type="Rhea" id="RHEA-COMP:17340"/>
        <dbReference type="ChEBI" id="CHEBI:33019"/>
        <dbReference type="ChEBI" id="CHEBI:61560"/>
        <dbReference type="ChEBI" id="CHEBI:173112"/>
        <dbReference type="EC" id="2.7.7.7"/>
    </reaction>
</comment>
<evidence type="ECO:0000256" key="14">
    <source>
        <dbReference type="ARBA" id="ARBA00049244"/>
    </source>
</evidence>
<dbReference type="GO" id="GO:0003887">
    <property type="term" value="F:DNA-directed DNA polymerase activity"/>
    <property type="evidence" value="ECO:0007669"/>
    <property type="project" value="UniProtKB-UniRule"/>
</dbReference>
<dbReference type="Gene3D" id="3.40.1170.60">
    <property type="match status" value="1"/>
</dbReference>
<comment type="subunit">
    <text evidence="15">Monomer.</text>
</comment>
<keyword evidence="6 15" id="KW-0548">Nucleotidyltransferase</keyword>
<dbReference type="KEGG" id="nvn:NVIE_003510"/>
<keyword evidence="8 15" id="KW-0479">Metal-binding</keyword>
<comment type="similarity">
    <text evidence="2 15">Belongs to the DNA polymerase type-Y family.</text>
</comment>
<dbReference type="PANTHER" id="PTHR11076">
    <property type="entry name" value="DNA REPAIR POLYMERASE UMUC / TRANSFERASE FAMILY MEMBER"/>
    <property type="match status" value="1"/>
</dbReference>
<dbReference type="STRING" id="926571.NVIE_003510"/>
<dbReference type="InterPro" id="IPR036775">
    <property type="entry name" value="DNA_pol_Y-fam_lit_finger_sf"/>
</dbReference>
<evidence type="ECO:0000256" key="13">
    <source>
        <dbReference type="ARBA" id="ARBA00023204"/>
    </source>
</evidence>
<dbReference type="GO" id="GO:0000287">
    <property type="term" value="F:magnesium ion binding"/>
    <property type="evidence" value="ECO:0007669"/>
    <property type="project" value="UniProtKB-UniRule"/>
</dbReference>
<dbReference type="GO" id="GO:0006261">
    <property type="term" value="P:DNA-templated DNA replication"/>
    <property type="evidence" value="ECO:0007669"/>
    <property type="project" value="UniProtKB-UniRule"/>
</dbReference>
<feature type="site" description="Substrate discrimination" evidence="15">
    <location>
        <position position="18"/>
    </location>
</feature>
<evidence type="ECO:0000256" key="6">
    <source>
        <dbReference type="ARBA" id="ARBA00022695"/>
    </source>
</evidence>
<evidence type="ECO:0000256" key="15">
    <source>
        <dbReference type="HAMAP-Rule" id="MF_01113"/>
    </source>
</evidence>
<evidence type="ECO:0000313" key="17">
    <source>
        <dbReference type="EMBL" id="AIC14542.1"/>
    </source>
</evidence>
<name>A0A060HMW4_9ARCH</name>
<evidence type="ECO:0000256" key="12">
    <source>
        <dbReference type="ARBA" id="ARBA00023125"/>
    </source>
</evidence>
<accession>A0A060HMW4</accession>
<feature type="binding site" evidence="15">
    <location>
        <position position="13"/>
    </location>
    <ligand>
        <name>Mg(2+)</name>
        <dbReference type="ChEBI" id="CHEBI:18420"/>
    </ligand>
</feature>
<feature type="domain" description="UmuC" evidence="16">
    <location>
        <begin position="9"/>
        <end position="197"/>
    </location>
</feature>
<protein>
    <recommendedName>
        <fullName evidence="15">DNA polymerase IV</fullName>
        <shortName evidence="15">Pol IV</shortName>
        <ecNumber evidence="15">2.7.7.7</ecNumber>
    </recommendedName>
</protein>
<keyword evidence="3 15" id="KW-0515">Mutator protein</keyword>
<keyword evidence="10 15" id="KW-0460">Magnesium</keyword>
<keyword evidence="5 15" id="KW-0808">Transferase</keyword>
<keyword evidence="18" id="KW-1185">Reference proteome</keyword>
<dbReference type="Gene3D" id="3.30.70.270">
    <property type="match status" value="1"/>
</dbReference>
<dbReference type="GO" id="GO:0005737">
    <property type="term" value="C:cytoplasm"/>
    <property type="evidence" value="ECO:0007669"/>
    <property type="project" value="UniProtKB-SubCell"/>
</dbReference>
<evidence type="ECO:0000256" key="1">
    <source>
        <dbReference type="ARBA" id="ARBA00004496"/>
    </source>
</evidence>
<evidence type="ECO:0000256" key="7">
    <source>
        <dbReference type="ARBA" id="ARBA00022705"/>
    </source>
</evidence>
<dbReference type="InterPro" id="IPR001126">
    <property type="entry name" value="UmuC"/>
</dbReference>
<comment type="function">
    <text evidence="15">Poorly processive, error-prone DNA polymerase involved in untargeted mutagenesis. Copies undamaged DNA at stalled replication forks, which arise in vivo from mismatched or misaligned primer ends. These misaligned primers can be extended by PolIV. Exhibits no 3'-5' exonuclease (proofreading) activity. May be involved in translesional synthesis.</text>
</comment>
<dbReference type="HOGENOM" id="CLU_012348_1_2_2"/>
<dbReference type="EC" id="2.7.7.7" evidence="15"/>
<dbReference type="GO" id="GO:0006281">
    <property type="term" value="P:DNA repair"/>
    <property type="evidence" value="ECO:0007669"/>
    <property type="project" value="UniProtKB-UniRule"/>
</dbReference>
<dbReference type="PANTHER" id="PTHR11076:SF33">
    <property type="entry name" value="DNA POLYMERASE KAPPA"/>
    <property type="match status" value="1"/>
</dbReference>
<dbReference type="Pfam" id="PF11799">
    <property type="entry name" value="IMS_C"/>
    <property type="match status" value="1"/>
</dbReference>
<comment type="cofactor">
    <cofactor evidence="15">
        <name>Mg(2+)</name>
        <dbReference type="ChEBI" id="CHEBI:18420"/>
    </cofactor>
    <text evidence="15">Binds 2 magnesium ions per subunit.</text>
</comment>
<dbReference type="SUPFAM" id="SSF56672">
    <property type="entry name" value="DNA/RNA polymerases"/>
    <property type="match status" value="1"/>
</dbReference>
<reference evidence="17 18" key="1">
    <citation type="journal article" date="2014" name="Int. J. Syst. Evol. Microbiol.">
        <title>Nitrososphaera viennensis gen. nov., sp. nov., an aerobic and mesophilic, ammonia-oxidizing archaeon from soil and a member of the archaeal phylum Thaumarchaeota.</title>
        <authorList>
            <person name="Stieglmeier M."/>
            <person name="Klingl A."/>
            <person name="Alves R.J."/>
            <person name="Rittmann S.K."/>
            <person name="Melcher M."/>
            <person name="Leisch N."/>
            <person name="Schleper C."/>
        </authorList>
    </citation>
    <scope>NUCLEOTIDE SEQUENCE [LARGE SCALE GENOMIC DNA]</scope>
    <source>
        <strain evidence="17">EN76</strain>
    </source>
</reference>
<evidence type="ECO:0000256" key="9">
    <source>
        <dbReference type="ARBA" id="ARBA00022763"/>
    </source>
</evidence>
<keyword evidence="7 15" id="KW-0235">DNA replication</keyword>
<keyword evidence="12 15" id="KW-0238">DNA-binding</keyword>
<keyword evidence="4 15" id="KW-0963">Cytoplasm</keyword>
<dbReference type="Gene3D" id="1.10.150.20">
    <property type="entry name" value="5' to 3' exonuclease, C-terminal subdomain"/>
    <property type="match status" value="1"/>
</dbReference>
<feature type="active site" evidence="15">
    <location>
        <position position="115"/>
    </location>
</feature>
<gene>
    <name evidence="17" type="primary">dbh2</name>
    <name evidence="15" type="synonym">dbh</name>
    <name evidence="17" type="ORF">NVIE_003510</name>
</gene>
<dbReference type="NCBIfam" id="NF002677">
    <property type="entry name" value="PRK02406.1"/>
    <property type="match status" value="1"/>
</dbReference>
<evidence type="ECO:0000256" key="3">
    <source>
        <dbReference type="ARBA" id="ARBA00022457"/>
    </source>
</evidence>
<evidence type="ECO:0000313" key="18">
    <source>
        <dbReference type="Proteomes" id="UP000027093"/>
    </source>
</evidence>
<organism evidence="17 18">
    <name type="scientific">Nitrososphaera viennensis EN76</name>
    <dbReference type="NCBI Taxonomy" id="926571"/>
    <lineage>
        <taxon>Archaea</taxon>
        <taxon>Nitrososphaerota</taxon>
        <taxon>Nitrososphaeria</taxon>
        <taxon>Nitrososphaerales</taxon>
        <taxon>Nitrososphaeraceae</taxon>
        <taxon>Nitrososphaera</taxon>
    </lineage>
</organism>
<dbReference type="SUPFAM" id="SSF100879">
    <property type="entry name" value="Lesion bypass DNA polymerase (Y-family), little finger domain"/>
    <property type="match status" value="1"/>
</dbReference>
<dbReference type="HAMAP" id="MF_01113">
    <property type="entry name" value="DNApol_IV"/>
    <property type="match status" value="1"/>
</dbReference>
<evidence type="ECO:0000256" key="2">
    <source>
        <dbReference type="ARBA" id="ARBA00010945"/>
    </source>
</evidence>
<dbReference type="InterPro" id="IPR022880">
    <property type="entry name" value="DNApol_IV"/>
</dbReference>
<proteinExistence type="inferred from homology"/>
<dbReference type="AlphaFoldDB" id="A0A060HMW4"/>